<dbReference type="EMBL" id="LVHI01000005">
    <property type="protein sequence ID" value="OAK56258.1"/>
    <property type="molecule type" value="Genomic_DNA"/>
</dbReference>
<keyword evidence="2" id="KW-0812">Transmembrane</keyword>
<name>A0A177YMJ9_9NOCA</name>
<evidence type="ECO:0000256" key="1">
    <source>
        <dbReference type="SAM" id="MobiDB-lite"/>
    </source>
</evidence>
<feature type="transmembrane region" description="Helical" evidence="2">
    <location>
        <begin position="45"/>
        <end position="68"/>
    </location>
</feature>
<gene>
    <name evidence="3" type="ORF">A3K89_17485</name>
</gene>
<dbReference type="InterPro" id="IPR025323">
    <property type="entry name" value="DUF4229"/>
</dbReference>
<keyword evidence="2" id="KW-1133">Transmembrane helix</keyword>
<feature type="compositionally biased region" description="Low complexity" evidence="1">
    <location>
        <begin position="92"/>
        <end position="105"/>
    </location>
</feature>
<feature type="region of interest" description="Disordered" evidence="1">
    <location>
        <begin position="89"/>
        <end position="112"/>
    </location>
</feature>
<dbReference type="RefSeq" id="WP_068422528.1">
    <property type="nucleotide sequence ID" value="NZ_LVHI01000005.1"/>
</dbReference>
<comment type="caution">
    <text evidence="3">The sequence shown here is derived from an EMBL/GenBank/DDBJ whole genome shotgun (WGS) entry which is preliminary data.</text>
</comment>
<sequence length="112" mass="12023">MPLFRKPATVKGLLVFHVLAYNGARLLLVCATAGIVLAIRAAADLAIPLPAVLFIALAASLPFSAFAFRKLRRTINADIDAVDRMRAEALKSPASRPSARCSSRRGNQSHVK</sequence>
<evidence type="ECO:0008006" key="5">
    <source>
        <dbReference type="Google" id="ProtNLM"/>
    </source>
</evidence>
<organism evidence="3 4">
    <name type="scientific">Rhodococcoides kyotonense</name>
    <dbReference type="NCBI Taxonomy" id="398843"/>
    <lineage>
        <taxon>Bacteria</taxon>
        <taxon>Bacillati</taxon>
        <taxon>Actinomycetota</taxon>
        <taxon>Actinomycetes</taxon>
        <taxon>Mycobacteriales</taxon>
        <taxon>Nocardiaceae</taxon>
        <taxon>Rhodococcoides</taxon>
    </lineage>
</organism>
<evidence type="ECO:0000313" key="3">
    <source>
        <dbReference type="EMBL" id="OAK56258.1"/>
    </source>
</evidence>
<evidence type="ECO:0000256" key="2">
    <source>
        <dbReference type="SAM" id="Phobius"/>
    </source>
</evidence>
<evidence type="ECO:0000313" key="4">
    <source>
        <dbReference type="Proteomes" id="UP000077519"/>
    </source>
</evidence>
<protein>
    <recommendedName>
        <fullName evidence="5">DUF4229 domain-containing protein</fullName>
    </recommendedName>
</protein>
<keyword evidence="2" id="KW-0472">Membrane</keyword>
<feature type="transmembrane region" description="Helical" evidence="2">
    <location>
        <begin position="12"/>
        <end position="39"/>
    </location>
</feature>
<keyword evidence="4" id="KW-1185">Reference proteome</keyword>
<proteinExistence type="predicted"/>
<accession>A0A177YMJ9</accession>
<dbReference type="Proteomes" id="UP000077519">
    <property type="component" value="Unassembled WGS sequence"/>
</dbReference>
<dbReference type="AlphaFoldDB" id="A0A177YMJ9"/>
<reference evidence="3 4" key="1">
    <citation type="submission" date="2016-03" db="EMBL/GenBank/DDBJ databases">
        <title>Genome sequence of Rhodococcus kyotonensis KB10.</title>
        <authorList>
            <person name="Jeong H."/>
            <person name="Hong C.E."/>
            <person name="Jo S.H."/>
            <person name="Park J.M."/>
        </authorList>
    </citation>
    <scope>NUCLEOTIDE SEQUENCE [LARGE SCALE GENOMIC DNA]</scope>
    <source>
        <strain evidence="3 4">KB10</strain>
    </source>
</reference>
<dbReference type="Pfam" id="PF14012">
    <property type="entry name" value="DUF4229"/>
    <property type="match status" value="1"/>
</dbReference>